<feature type="domain" description="Death" evidence="2">
    <location>
        <begin position="747"/>
        <end position="826"/>
    </location>
</feature>
<dbReference type="EMBL" id="LNIX01000001">
    <property type="protein sequence ID" value="OXA62709.1"/>
    <property type="molecule type" value="Genomic_DNA"/>
</dbReference>
<keyword evidence="4" id="KW-1185">Reference proteome</keyword>
<gene>
    <name evidence="3" type="ORF">Fcan01_01912</name>
</gene>
<dbReference type="Pfam" id="PF11957">
    <property type="entry name" value="efThoc1"/>
    <property type="match status" value="1"/>
</dbReference>
<dbReference type="GO" id="GO:0006406">
    <property type="term" value="P:mRNA export from nucleus"/>
    <property type="evidence" value="ECO:0007669"/>
    <property type="project" value="TreeGrafter"/>
</dbReference>
<dbReference type="SUPFAM" id="SSF47986">
    <property type="entry name" value="DEATH domain"/>
    <property type="match status" value="1"/>
</dbReference>
<dbReference type="STRING" id="158441.A0A226EYV5"/>
<feature type="region of interest" description="Disordered" evidence="1">
    <location>
        <begin position="682"/>
        <end position="735"/>
    </location>
</feature>
<name>A0A226EYV5_FOLCA</name>
<dbReference type="Gene3D" id="1.10.533.10">
    <property type="entry name" value="Death Domain, Fas"/>
    <property type="match status" value="1"/>
</dbReference>
<organism evidence="3 4">
    <name type="scientific">Folsomia candida</name>
    <name type="common">Springtail</name>
    <dbReference type="NCBI Taxonomy" id="158441"/>
    <lineage>
        <taxon>Eukaryota</taxon>
        <taxon>Metazoa</taxon>
        <taxon>Ecdysozoa</taxon>
        <taxon>Arthropoda</taxon>
        <taxon>Hexapoda</taxon>
        <taxon>Collembola</taxon>
        <taxon>Entomobryomorpha</taxon>
        <taxon>Isotomoidea</taxon>
        <taxon>Isotomidae</taxon>
        <taxon>Proisotominae</taxon>
        <taxon>Folsomia</taxon>
    </lineage>
</organism>
<dbReference type="AlphaFoldDB" id="A0A226EYV5"/>
<proteinExistence type="predicted"/>
<dbReference type="PANTHER" id="PTHR13265:SF0">
    <property type="entry name" value="HPR1"/>
    <property type="match status" value="1"/>
</dbReference>
<dbReference type="CDD" id="cd01670">
    <property type="entry name" value="Death"/>
    <property type="match status" value="1"/>
</dbReference>
<dbReference type="InterPro" id="IPR021861">
    <property type="entry name" value="THO_THOC1"/>
</dbReference>
<feature type="compositionally biased region" description="Polar residues" evidence="1">
    <location>
        <begin position="1"/>
        <end position="10"/>
    </location>
</feature>
<evidence type="ECO:0000259" key="2">
    <source>
        <dbReference type="PROSITE" id="PS50017"/>
    </source>
</evidence>
<accession>A0A226EYV5</accession>
<dbReference type="Pfam" id="PF00531">
    <property type="entry name" value="Death"/>
    <property type="match status" value="1"/>
</dbReference>
<comment type="caution">
    <text evidence="3">The sequence shown here is derived from an EMBL/GenBank/DDBJ whole genome shotgun (WGS) entry which is preliminary data.</text>
</comment>
<feature type="compositionally biased region" description="Acidic residues" evidence="1">
    <location>
        <begin position="705"/>
        <end position="719"/>
    </location>
</feature>
<feature type="region of interest" description="Disordered" evidence="1">
    <location>
        <begin position="1"/>
        <end position="62"/>
    </location>
</feature>
<dbReference type="Proteomes" id="UP000198287">
    <property type="component" value="Unassembled WGS sequence"/>
</dbReference>
<feature type="compositionally biased region" description="Polar residues" evidence="1">
    <location>
        <begin position="377"/>
        <end position="390"/>
    </location>
</feature>
<evidence type="ECO:0000313" key="3">
    <source>
        <dbReference type="EMBL" id="OXA62709.1"/>
    </source>
</evidence>
<dbReference type="PROSITE" id="PS50017">
    <property type="entry name" value="DEATH_DOMAIN"/>
    <property type="match status" value="1"/>
</dbReference>
<sequence>MPKRGSSLSEESPRKVTRRTSKSPAKSDPPQLSSTDDADLMNISDEEDVEVPCQEVQPEKKPPLAPRLISLDELRSLRERFFEKFMQDVINISDDSESIDPEMYRSLVSEIVEEDPAEQRYLVDQHMRDFVVEKMATRLEKWDRFLELSIQLARNQICSGSQPIALISDFMELSNLKQCEEIFEFVEQRLSVWKDPFFLNSGKNAVLRMCNDLLRRLSRAQNTIFCGRILLFLANYFPFSDRSGLNIVSEFNSDNITSYKSGDGSDDPEDKMEMVEDHDDKLFEGIEIVIPGLDKIVSITQEEKKKKVKVDYNLYVKFWSLQDFFRNPTQCYNKVSWKSFMLYIQDVLAAFTSFKIDGSQTQQYHKFKTPNPHPNANKDNNAASQHRSRSSINVVPKVGDDDLYFPKYLTNRRLLELQMGDPNFRRYFMVQLLIILQYLTTPVKFKSENQTLSEDQLDFVKKTTARIFTLLRDVRPCGKEFVTAVQHILKREDLWSKWKNDGCQSFKKPITSIPMESDSIKGDDNSLSDLGEKSEETLITSSPPKKRQLGDILEEAEKNNRFLLGNPELTRLWNICGDNLEACRLESRDFLPTIDTFFVEAFKELDPEPPSNVVADPSKREVKTKTILGNPNFGWRALRLLARNSPYFFQLAPSPPIQPLQNYLEFILKKIAAEMELPREEFEDNKLEDGSKVGTVSADNANDGPDVDQVVEGDADDNDELLKSDTNPERIEEEEEGEVDEKVRNLTEHEQTFVGRLIGDAWKKLALKFQFTNDEIEFFESEKGKDAGSWMLKMWTEQEKEDATAADLLYQLEGLKLRELVREVFP</sequence>
<feature type="compositionally biased region" description="Basic and acidic residues" evidence="1">
    <location>
        <begin position="682"/>
        <end position="691"/>
    </location>
</feature>
<feature type="compositionally biased region" description="Basic and acidic residues" evidence="1">
    <location>
        <begin position="720"/>
        <end position="730"/>
    </location>
</feature>
<reference evidence="3 4" key="1">
    <citation type="submission" date="2015-12" db="EMBL/GenBank/DDBJ databases">
        <title>The genome of Folsomia candida.</title>
        <authorList>
            <person name="Faddeeva A."/>
            <person name="Derks M.F."/>
            <person name="Anvar Y."/>
            <person name="Smit S."/>
            <person name="Van Straalen N."/>
            <person name="Roelofs D."/>
        </authorList>
    </citation>
    <scope>NUCLEOTIDE SEQUENCE [LARGE SCALE GENOMIC DNA]</scope>
    <source>
        <strain evidence="3 4">VU population</strain>
        <tissue evidence="3">Whole body</tissue>
    </source>
</reference>
<dbReference type="OMA" id="NLYVKFW"/>
<dbReference type="GO" id="GO:0007165">
    <property type="term" value="P:signal transduction"/>
    <property type="evidence" value="ECO:0007669"/>
    <property type="project" value="InterPro"/>
</dbReference>
<dbReference type="InterPro" id="IPR011029">
    <property type="entry name" value="DEATH-like_dom_sf"/>
</dbReference>
<feature type="region of interest" description="Disordered" evidence="1">
    <location>
        <begin position="368"/>
        <end position="390"/>
    </location>
</feature>
<dbReference type="GO" id="GO:0000445">
    <property type="term" value="C:THO complex part of transcription export complex"/>
    <property type="evidence" value="ECO:0007669"/>
    <property type="project" value="TreeGrafter"/>
</dbReference>
<evidence type="ECO:0000313" key="4">
    <source>
        <dbReference type="Proteomes" id="UP000198287"/>
    </source>
</evidence>
<protein>
    <submittedName>
        <fullName evidence="3">THO complex subunit 1</fullName>
    </submittedName>
</protein>
<dbReference type="PANTHER" id="PTHR13265">
    <property type="entry name" value="THO COMPLEX SUBUNIT 1"/>
    <property type="match status" value="1"/>
</dbReference>
<dbReference type="OrthoDB" id="10257415at2759"/>
<dbReference type="InterPro" id="IPR000488">
    <property type="entry name" value="Death_dom"/>
</dbReference>
<feature type="compositionally biased region" description="Acidic residues" evidence="1">
    <location>
        <begin position="36"/>
        <end position="50"/>
    </location>
</feature>
<evidence type="ECO:0000256" key="1">
    <source>
        <dbReference type="SAM" id="MobiDB-lite"/>
    </source>
</evidence>